<dbReference type="CDD" id="cd24053">
    <property type="entry name" value="ASKHA_NBD_EcPPX-GppA-like"/>
    <property type="match status" value="1"/>
</dbReference>
<dbReference type="PANTHER" id="PTHR30005:SF14">
    <property type="entry name" value="EXOPOLYPHOSPHATASE"/>
    <property type="match status" value="1"/>
</dbReference>
<dbReference type="InterPro" id="IPR022371">
    <property type="entry name" value="Exopolyphosphatase"/>
</dbReference>
<evidence type="ECO:0000313" key="14">
    <source>
        <dbReference type="Proteomes" id="UP001500604"/>
    </source>
</evidence>
<comment type="similarity">
    <text evidence="3">Belongs to the GppA/Ppx family.</text>
</comment>
<proteinExistence type="inferred from homology"/>
<comment type="catalytic activity">
    <reaction evidence="10">
        <text>[phosphate](n) + H2O = [phosphate](n-1) + phosphate + H(+)</text>
        <dbReference type="Rhea" id="RHEA:21528"/>
        <dbReference type="Rhea" id="RHEA-COMP:9859"/>
        <dbReference type="Rhea" id="RHEA-COMP:14279"/>
        <dbReference type="ChEBI" id="CHEBI:15377"/>
        <dbReference type="ChEBI" id="CHEBI:15378"/>
        <dbReference type="ChEBI" id="CHEBI:16838"/>
        <dbReference type="ChEBI" id="CHEBI:43474"/>
        <dbReference type="EC" id="3.6.1.11"/>
    </reaction>
</comment>
<keyword evidence="9" id="KW-0472">Membrane</keyword>
<evidence type="ECO:0000259" key="11">
    <source>
        <dbReference type="Pfam" id="PF02541"/>
    </source>
</evidence>
<dbReference type="Pfam" id="PF21447">
    <property type="entry name" value="Ppx-GppA_III"/>
    <property type="match status" value="1"/>
</dbReference>
<dbReference type="EMBL" id="BAABFL010000410">
    <property type="protein sequence ID" value="GAA4650621.1"/>
    <property type="molecule type" value="Genomic_DNA"/>
</dbReference>
<evidence type="ECO:0000259" key="12">
    <source>
        <dbReference type="Pfam" id="PF21447"/>
    </source>
</evidence>
<gene>
    <name evidence="13" type="primary">ppx</name>
    <name evidence="13" type="ORF">GCM10023116_29040</name>
</gene>
<dbReference type="NCBIfam" id="TIGR03706">
    <property type="entry name" value="exo_poly_only"/>
    <property type="match status" value="1"/>
</dbReference>
<evidence type="ECO:0000256" key="2">
    <source>
        <dbReference type="ARBA" id="ARBA00004202"/>
    </source>
</evidence>
<comment type="subunit">
    <text evidence="4">Homodimer.</text>
</comment>
<dbReference type="Gene3D" id="3.30.420.40">
    <property type="match status" value="1"/>
</dbReference>
<evidence type="ECO:0000256" key="1">
    <source>
        <dbReference type="ARBA" id="ARBA00001946"/>
    </source>
</evidence>
<comment type="caution">
    <text evidence="13">The sequence shown here is derived from an EMBL/GenBank/DDBJ whole genome shotgun (WGS) entry which is preliminary data.</text>
</comment>
<accession>A0ABP8V3W7</accession>
<feature type="domain" description="Ppx/GppA phosphatase N-terminal" evidence="11">
    <location>
        <begin position="28"/>
        <end position="308"/>
    </location>
</feature>
<keyword evidence="7" id="KW-1003">Cell membrane</keyword>
<organism evidence="13 14">
    <name type="scientific">Kistimonas scapharcae</name>
    <dbReference type="NCBI Taxonomy" id="1036133"/>
    <lineage>
        <taxon>Bacteria</taxon>
        <taxon>Pseudomonadati</taxon>
        <taxon>Pseudomonadota</taxon>
        <taxon>Gammaproteobacteria</taxon>
        <taxon>Oceanospirillales</taxon>
        <taxon>Endozoicomonadaceae</taxon>
        <taxon>Kistimonas</taxon>
    </lineage>
</organism>
<evidence type="ECO:0000313" key="13">
    <source>
        <dbReference type="EMBL" id="GAA4650621.1"/>
    </source>
</evidence>
<sequence>MTTPDVTHAENQPLVAAIDLGSNSFHMIVARQDHNEIRPVERLGEKVQLAAGIDEQGLLTDEAMERGLACLRKFAEYIDGMASENIRIVGTNALRKARNSDTFVRLAEQELGHPIDIIAGREEARLIYLGVAQTYSDDNDRRLVVDIGGGSTEFIIGQRFEPKLLESLHMGCVSYTHQYFPNGNLSEKRFREAYYSARLELMNIEKTYRHEGWVEAIGSSGSVKSVHGILAEQGIDRITRDGLKKLKRDVLQFRKVERVHFPGLKPERAAIFPAGLAILTAVFDSLAIDSMDYSDGALREGVLYDLVGRQSHEDVRERTISALMTRYHVDEEQARRVRKHATLLFQQVADDWKLNEQDLKLLQGAALLHEIGLDISHIQFHRHGAYIIRNADLLGFSSREQQQLAMLVRGHRRTLPLQSLYQLPRAEFTRLLRLMILLRLAILLNQIRTDRLPDIELQVKDRQMTLQFPEEWLDKRSLTKTNIEHEREYLQRAGYKLKYL</sequence>
<evidence type="ECO:0000256" key="4">
    <source>
        <dbReference type="ARBA" id="ARBA00011738"/>
    </source>
</evidence>
<reference evidence="14" key="1">
    <citation type="journal article" date="2019" name="Int. J. Syst. Evol. Microbiol.">
        <title>The Global Catalogue of Microorganisms (GCM) 10K type strain sequencing project: providing services to taxonomists for standard genome sequencing and annotation.</title>
        <authorList>
            <consortium name="The Broad Institute Genomics Platform"/>
            <consortium name="The Broad Institute Genome Sequencing Center for Infectious Disease"/>
            <person name="Wu L."/>
            <person name="Ma J."/>
        </authorList>
    </citation>
    <scope>NUCLEOTIDE SEQUENCE [LARGE SCALE GENOMIC DNA]</scope>
    <source>
        <strain evidence="14">JCM 17805</strain>
    </source>
</reference>
<dbReference type="InterPro" id="IPR043129">
    <property type="entry name" value="ATPase_NBD"/>
</dbReference>
<evidence type="ECO:0000256" key="10">
    <source>
        <dbReference type="ARBA" id="ARBA00047607"/>
    </source>
</evidence>
<evidence type="ECO:0000256" key="9">
    <source>
        <dbReference type="ARBA" id="ARBA00023136"/>
    </source>
</evidence>
<protein>
    <recommendedName>
        <fullName evidence="6">Exopolyphosphatase</fullName>
        <ecNumber evidence="5">3.6.1.11</ecNumber>
    </recommendedName>
</protein>
<evidence type="ECO:0000256" key="5">
    <source>
        <dbReference type="ARBA" id="ARBA00012451"/>
    </source>
</evidence>
<evidence type="ECO:0000256" key="6">
    <source>
        <dbReference type="ARBA" id="ARBA00020416"/>
    </source>
</evidence>
<dbReference type="Proteomes" id="UP001500604">
    <property type="component" value="Unassembled WGS sequence"/>
</dbReference>
<dbReference type="RefSeq" id="WP_345196832.1">
    <property type="nucleotide sequence ID" value="NZ_BAABFL010000410.1"/>
</dbReference>
<dbReference type="Gene3D" id="1.10.3210.10">
    <property type="entry name" value="Hypothetical protein af1432"/>
    <property type="match status" value="1"/>
</dbReference>
<dbReference type="EC" id="3.6.1.11" evidence="5"/>
<dbReference type="PANTHER" id="PTHR30005">
    <property type="entry name" value="EXOPOLYPHOSPHATASE"/>
    <property type="match status" value="1"/>
</dbReference>
<name>A0ABP8V3W7_9GAMM</name>
<evidence type="ECO:0000256" key="3">
    <source>
        <dbReference type="ARBA" id="ARBA00007125"/>
    </source>
</evidence>
<keyword evidence="14" id="KW-1185">Reference proteome</keyword>
<dbReference type="InterPro" id="IPR050273">
    <property type="entry name" value="GppA/Ppx_hydrolase"/>
</dbReference>
<dbReference type="SUPFAM" id="SSF109604">
    <property type="entry name" value="HD-domain/PDEase-like"/>
    <property type="match status" value="1"/>
</dbReference>
<dbReference type="InterPro" id="IPR030673">
    <property type="entry name" value="PyroPPase_GppA_Ppx"/>
</dbReference>
<dbReference type="InterPro" id="IPR003695">
    <property type="entry name" value="Ppx_GppA_N"/>
</dbReference>
<dbReference type="SUPFAM" id="SSF53067">
    <property type="entry name" value="Actin-like ATPase domain"/>
    <property type="match status" value="2"/>
</dbReference>
<keyword evidence="8" id="KW-0378">Hydrolase</keyword>
<comment type="subcellular location">
    <subcellularLocation>
        <location evidence="2">Cell membrane</location>
        <topology evidence="2">Peripheral membrane protein</topology>
    </subcellularLocation>
</comment>
<evidence type="ECO:0000256" key="8">
    <source>
        <dbReference type="ARBA" id="ARBA00022801"/>
    </source>
</evidence>
<evidence type="ECO:0000256" key="7">
    <source>
        <dbReference type="ARBA" id="ARBA00022475"/>
    </source>
</evidence>
<dbReference type="Pfam" id="PF02541">
    <property type="entry name" value="Ppx-GppA"/>
    <property type="match status" value="1"/>
</dbReference>
<comment type="cofactor">
    <cofactor evidence="1">
        <name>Mg(2+)</name>
        <dbReference type="ChEBI" id="CHEBI:18420"/>
    </cofactor>
</comment>
<feature type="domain" description="Ppx/GppA phosphatase C-terminal" evidence="12">
    <location>
        <begin position="315"/>
        <end position="486"/>
    </location>
</feature>
<dbReference type="Gene3D" id="3.30.420.150">
    <property type="entry name" value="Exopolyphosphatase. Domain 2"/>
    <property type="match status" value="1"/>
</dbReference>
<dbReference type="InterPro" id="IPR048950">
    <property type="entry name" value="Ppx_GppA_C"/>
</dbReference>
<dbReference type="PIRSF" id="PIRSF001267">
    <property type="entry name" value="Pyrophosphatase_GppA_Ppx"/>
    <property type="match status" value="1"/>
</dbReference>